<feature type="repeat" description="WD" evidence="3">
    <location>
        <begin position="940"/>
        <end position="972"/>
    </location>
</feature>
<feature type="repeat" description="WD" evidence="3">
    <location>
        <begin position="810"/>
        <end position="843"/>
    </location>
</feature>
<feature type="repeat" description="WD" evidence="3">
    <location>
        <begin position="643"/>
        <end position="675"/>
    </location>
</feature>
<keyword evidence="4" id="KW-1133">Transmembrane helix</keyword>
<keyword evidence="4" id="KW-0812">Transmembrane</keyword>
<dbReference type="Pfam" id="PF00400">
    <property type="entry name" value="WD40"/>
    <property type="match status" value="8"/>
</dbReference>
<dbReference type="InterPro" id="IPR015943">
    <property type="entry name" value="WD40/YVTN_repeat-like_dom_sf"/>
</dbReference>
<feature type="domain" description="Novel STAND NTPase 1" evidence="5">
    <location>
        <begin position="3"/>
        <end position="287"/>
    </location>
</feature>
<accession>I4G0T0</accession>
<dbReference type="Pfam" id="PF20703">
    <property type="entry name" value="nSTAND1"/>
    <property type="match status" value="1"/>
</dbReference>
<feature type="repeat" description="WD" evidence="3">
    <location>
        <begin position="899"/>
        <end position="931"/>
    </location>
</feature>
<feature type="repeat" description="WD" evidence="3">
    <location>
        <begin position="516"/>
        <end position="548"/>
    </location>
</feature>
<reference evidence="7 8" key="1">
    <citation type="submission" date="2012-04" db="EMBL/GenBank/DDBJ databases">
        <authorList>
            <person name="Genoscope - CEA"/>
        </authorList>
    </citation>
    <scope>NUCLEOTIDE SEQUENCE [LARGE SCALE GENOMIC DNA]</scope>
    <source>
        <strain evidence="7 8">9443</strain>
    </source>
</reference>
<comment type="caution">
    <text evidence="7">The sequence shown here is derived from an EMBL/GenBank/DDBJ whole genome shotgun (WGS) entry which is preliminary data.</text>
</comment>
<feature type="transmembrane region" description="Helical" evidence="4">
    <location>
        <begin position="338"/>
        <end position="361"/>
    </location>
</feature>
<evidence type="ECO:0000256" key="2">
    <source>
        <dbReference type="ARBA" id="ARBA00022737"/>
    </source>
</evidence>
<dbReference type="PROSITE" id="PS00678">
    <property type="entry name" value="WD_REPEATS_1"/>
    <property type="match status" value="2"/>
</dbReference>
<dbReference type="HOGENOM" id="CLU_002352_0_0_3"/>
<proteinExistence type="predicted"/>
<dbReference type="Gene3D" id="2.130.10.10">
    <property type="entry name" value="YVTN repeat-like/Quinoprotein amine dehydrogenase"/>
    <property type="match status" value="4"/>
</dbReference>
<evidence type="ECO:0000256" key="1">
    <source>
        <dbReference type="ARBA" id="ARBA00022574"/>
    </source>
</evidence>
<evidence type="ECO:0000259" key="6">
    <source>
        <dbReference type="Pfam" id="PF25047"/>
    </source>
</evidence>
<evidence type="ECO:0000313" key="8">
    <source>
        <dbReference type="Proteomes" id="UP000003480"/>
    </source>
</evidence>
<dbReference type="PROSITE" id="PS50082">
    <property type="entry name" value="WD_REPEATS_2"/>
    <property type="match status" value="14"/>
</dbReference>
<dbReference type="EMBL" id="CAIJ01000136">
    <property type="protein sequence ID" value="CCI01541.1"/>
    <property type="molecule type" value="Genomic_DNA"/>
</dbReference>
<dbReference type="InterPro" id="IPR020472">
    <property type="entry name" value="WD40_PAC1"/>
</dbReference>
<keyword evidence="1 3" id="KW-0853">WD repeat</keyword>
<dbReference type="RefSeq" id="WP_002766883.1">
    <property type="nucleotide sequence ID" value="NZ_HE972960.1"/>
</dbReference>
<feature type="domain" description="TEP-1 second beta-propeller" evidence="6">
    <location>
        <begin position="790"/>
        <end position="985"/>
    </location>
</feature>
<evidence type="ECO:0000313" key="7">
    <source>
        <dbReference type="EMBL" id="CCI01541.1"/>
    </source>
</evidence>
<dbReference type="SMART" id="SM00320">
    <property type="entry name" value="WD40"/>
    <property type="match status" value="14"/>
</dbReference>
<dbReference type="SUPFAM" id="SSF50978">
    <property type="entry name" value="WD40 repeat-like"/>
    <property type="match status" value="3"/>
</dbReference>
<dbReference type="PROSITE" id="PS50294">
    <property type="entry name" value="WD_REPEATS_REGION"/>
    <property type="match status" value="14"/>
</dbReference>
<name>I4G0T0_MICAE</name>
<dbReference type="InterPro" id="IPR019775">
    <property type="entry name" value="WD40_repeat_CS"/>
</dbReference>
<evidence type="ECO:0000256" key="4">
    <source>
        <dbReference type="SAM" id="Phobius"/>
    </source>
</evidence>
<feature type="repeat" description="WD" evidence="3">
    <location>
        <begin position="430"/>
        <end position="462"/>
    </location>
</feature>
<dbReference type="InterPro" id="IPR056829">
    <property type="entry name" value="Beta-prop_TEP1_2nd"/>
</dbReference>
<evidence type="ECO:0000256" key="3">
    <source>
        <dbReference type="PROSITE-ProRule" id="PRU00221"/>
    </source>
</evidence>
<evidence type="ECO:0000259" key="5">
    <source>
        <dbReference type="Pfam" id="PF20703"/>
    </source>
</evidence>
<keyword evidence="2" id="KW-0677">Repeat</keyword>
<feature type="repeat" description="WD" evidence="3">
    <location>
        <begin position="725"/>
        <end position="757"/>
    </location>
</feature>
<feature type="repeat" description="WD" evidence="3">
    <location>
        <begin position="854"/>
        <end position="888"/>
    </location>
</feature>
<feature type="repeat" description="WD" evidence="3">
    <location>
        <begin position="557"/>
        <end position="589"/>
    </location>
</feature>
<gene>
    <name evidence="7" type="ORF">MICAC_2200003</name>
</gene>
<organism evidence="7 8">
    <name type="scientific">Microcystis aeruginosa PCC 9443</name>
    <dbReference type="NCBI Taxonomy" id="1160281"/>
    <lineage>
        <taxon>Bacteria</taxon>
        <taxon>Bacillati</taxon>
        <taxon>Cyanobacteriota</taxon>
        <taxon>Cyanophyceae</taxon>
        <taxon>Oscillatoriophycideae</taxon>
        <taxon>Chroococcales</taxon>
        <taxon>Microcystaceae</taxon>
        <taxon>Microcystis</taxon>
    </lineage>
</organism>
<dbReference type="AlphaFoldDB" id="I4G0T0"/>
<feature type="repeat" description="WD" evidence="3">
    <location>
        <begin position="766"/>
        <end position="799"/>
    </location>
</feature>
<dbReference type="InterPro" id="IPR001680">
    <property type="entry name" value="WD40_rpt"/>
</dbReference>
<dbReference type="PANTHER" id="PTHR19879:SF9">
    <property type="entry name" value="TRANSCRIPTION INITIATION FACTOR TFIID SUBUNIT 5"/>
    <property type="match status" value="1"/>
</dbReference>
<protein>
    <submittedName>
        <fullName evidence="7">Uncharacterized protein</fullName>
    </submittedName>
</protein>
<dbReference type="Proteomes" id="UP000003480">
    <property type="component" value="Unassembled WGS sequence"/>
</dbReference>
<feature type="repeat" description="WD" evidence="3">
    <location>
        <begin position="684"/>
        <end position="725"/>
    </location>
</feature>
<dbReference type="Pfam" id="PF25047">
    <property type="entry name" value="Beta-prop_TEP1_2nd"/>
    <property type="match status" value="1"/>
</dbReference>
<dbReference type="InterPro" id="IPR049052">
    <property type="entry name" value="nSTAND1"/>
</dbReference>
<keyword evidence="4" id="KW-0472">Membrane</keyword>
<dbReference type="PANTHER" id="PTHR19879">
    <property type="entry name" value="TRANSCRIPTION INITIATION FACTOR TFIID"/>
    <property type="match status" value="1"/>
</dbReference>
<sequence length="1049" mass="115284">MRQDDQGLSNLIGWVKQQNLGMRLILIADQFEELYTLCPEAERQTFLDTVLNAVNSAPAFTLILTLRADFCGYALAYRPLSDALQGAIQVLGPMNREELQSAIAKPAAQMQVKLEDGLIQKLIHAMNEQPGRLPLLEFALTQLWSNQRDGWLTNQAYDQIGGVEAALANHAEFVYAQLNEEERLRSQRVLIQLVQPGAGTDDSRRSATRDDVQPENWDLVARLASSRLVVTNRNESTGEETVEIVHEALIGGWKRLRNWMQLDREFRLWQEQLRANRYQWERSHQDEGALLRGKPLTDAEYWYLNRPDELSSGDRELIEQSVALRDRDLKSQKRRRKLTISGLTGGLLGALILAGVAWGQWQNSARSEIKAIAASSEALFVSNNKLDALIEAIRAWQKLSRTGGTDAETKTQVDSILRQADYGVLEYNRLSGHRDEVKSVAFSPDGNTIASAAGDKTIKLWKRDGTLIATLNGHSDKIWQAVFSPDGQTIASASKDKTIKLWRIEAGKIPILITTLVGHHHDVRGVAFSPDGQMLASASDDKMVKLWKRDGTLITTLAGHSDVVNGVAFSPDGQMLASASDDKTVKLWQRDGTLITTLKGHTDIVNGVAFSPDGQLLASASWDKTIKLWKLETGKMPTLLTTLTGHSEVVYGVAFSPDSQTLASGSWDNTVKLWKRDGTPITTLNGHSDRVWGVAFSPDGENLASASGDKTVKLWQLKSPLMTRLAGHTAVVIGVAFSPDGKTIASASDDKKIRLWKRDGTLIASLVGHTAQVYGVAFSPDGQRLASVSADNTVKLWNLGPRKPQLLATLRGHQAVVWGVAFSPDGQTVASAAWDNTVKLWNVGQKRPQLLATLRGHQGAIFGVAFSPDSQTLASASADNTVKLWRVKPAQMPILLRTLTGHTAQIYLVAFSPDGQTIASASADNMIELWKPDGTLLTTLKGHSAVVYSVAFSPDGQTIASASWDKTIKLWKPDGTLLTTLNGYSGRFWGIAFSPDGQTIASANEDKTVILWNKEQVLTLNPLMYGCNWVRDYLTTNSNVSESDRHLCD</sequence>
<feature type="repeat" description="WD" evidence="3">
    <location>
        <begin position="981"/>
        <end position="1013"/>
    </location>
</feature>
<dbReference type="CDD" id="cd00200">
    <property type="entry name" value="WD40"/>
    <property type="match status" value="2"/>
</dbReference>
<dbReference type="PRINTS" id="PR00320">
    <property type="entry name" value="GPROTEINBRPT"/>
</dbReference>
<feature type="repeat" description="WD" evidence="3">
    <location>
        <begin position="598"/>
        <end position="639"/>
    </location>
</feature>
<feature type="repeat" description="WD" evidence="3">
    <location>
        <begin position="471"/>
        <end position="512"/>
    </location>
</feature>
<dbReference type="InterPro" id="IPR036322">
    <property type="entry name" value="WD40_repeat_dom_sf"/>
</dbReference>